<dbReference type="InterPro" id="IPR003018">
    <property type="entry name" value="GAF"/>
</dbReference>
<organism evidence="2 3">
    <name type="scientific">Adhaeribacter pallidiroseus</name>
    <dbReference type="NCBI Taxonomy" id="2072847"/>
    <lineage>
        <taxon>Bacteria</taxon>
        <taxon>Pseudomonadati</taxon>
        <taxon>Bacteroidota</taxon>
        <taxon>Cytophagia</taxon>
        <taxon>Cytophagales</taxon>
        <taxon>Hymenobacteraceae</taxon>
        <taxon>Adhaeribacter</taxon>
    </lineage>
</organism>
<keyword evidence="3" id="KW-1185">Reference proteome</keyword>
<feature type="domain" description="GAF" evidence="1">
    <location>
        <begin position="24"/>
        <end position="94"/>
    </location>
</feature>
<name>A0A369QJW6_9BACT</name>
<dbReference type="PANTHER" id="PTHR43102:SF2">
    <property type="entry name" value="GAF DOMAIN-CONTAINING PROTEIN"/>
    <property type="match status" value="1"/>
</dbReference>
<evidence type="ECO:0000313" key="2">
    <source>
        <dbReference type="EMBL" id="RDC65024.1"/>
    </source>
</evidence>
<dbReference type="AlphaFoldDB" id="A0A369QJW6"/>
<evidence type="ECO:0000313" key="3">
    <source>
        <dbReference type="Proteomes" id="UP000253919"/>
    </source>
</evidence>
<gene>
    <name evidence="2" type="ORF">AHMF7616_03647</name>
</gene>
<dbReference type="PANTHER" id="PTHR43102">
    <property type="entry name" value="SLR1143 PROTEIN"/>
    <property type="match status" value="1"/>
</dbReference>
<reference evidence="2 3" key="1">
    <citation type="submission" date="2018-04" db="EMBL/GenBank/DDBJ databases">
        <title>Adhaeribacter sp. HMF7616 genome sequencing and assembly.</title>
        <authorList>
            <person name="Kang H."/>
            <person name="Kang J."/>
            <person name="Cha I."/>
            <person name="Kim H."/>
            <person name="Joh K."/>
        </authorList>
    </citation>
    <scope>NUCLEOTIDE SEQUENCE [LARGE SCALE GENOMIC DNA]</scope>
    <source>
        <strain evidence="2 3">HMF7616</strain>
    </source>
</reference>
<protein>
    <recommendedName>
        <fullName evidence="1">GAF domain-containing protein</fullName>
    </recommendedName>
</protein>
<proteinExistence type="predicted"/>
<dbReference type="Pfam" id="PF01590">
    <property type="entry name" value="GAF"/>
    <property type="match status" value="1"/>
</dbReference>
<dbReference type="Gene3D" id="3.30.450.40">
    <property type="match status" value="1"/>
</dbReference>
<comment type="caution">
    <text evidence="2">The sequence shown here is derived from an EMBL/GenBank/DDBJ whole genome shotgun (WGS) entry which is preliminary data.</text>
</comment>
<dbReference type="SUPFAM" id="SSF55781">
    <property type="entry name" value="GAF domain-like"/>
    <property type="match status" value="1"/>
</dbReference>
<dbReference type="InterPro" id="IPR029016">
    <property type="entry name" value="GAF-like_dom_sf"/>
</dbReference>
<accession>A0A369QJW6</accession>
<dbReference type="Proteomes" id="UP000253919">
    <property type="component" value="Unassembled WGS sequence"/>
</dbReference>
<sequence>MTDVTEVERGVSLCSLSILNYDLTIFPDATKEPCLLANPLVAGDFGLRFYAAAPLTTPDGYNLGSVCLVDKAPRNFNAVDADMLTHLAELVMKELELWKENHKTPKITPKYSNQISFD</sequence>
<dbReference type="EMBL" id="QASA01000001">
    <property type="protein sequence ID" value="RDC65024.1"/>
    <property type="molecule type" value="Genomic_DNA"/>
</dbReference>
<evidence type="ECO:0000259" key="1">
    <source>
        <dbReference type="Pfam" id="PF01590"/>
    </source>
</evidence>
<dbReference type="RefSeq" id="WP_199474269.1">
    <property type="nucleotide sequence ID" value="NZ_QASA01000001.1"/>
</dbReference>